<organism evidence="1 2">
    <name type="scientific">Nibea albiflora</name>
    <name type="common">Yellow drum</name>
    <name type="synonym">Corvina albiflora</name>
    <dbReference type="NCBI Taxonomy" id="240163"/>
    <lineage>
        <taxon>Eukaryota</taxon>
        <taxon>Metazoa</taxon>
        <taxon>Chordata</taxon>
        <taxon>Craniata</taxon>
        <taxon>Vertebrata</taxon>
        <taxon>Euteleostomi</taxon>
        <taxon>Actinopterygii</taxon>
        <taxon>Neopterygii</taxon>
        <taxon>Teleostei</taxon>
        <taxon>Neoteleostei</taxon>
        <taxon>Acanthomorphata</taxon>
        <taxon>Eupercaria</taxon>
        <taxon>Sciaenidae</taxon>
        <taxon>Nibea</taxon>
    </lineage>
</organism>
<dbReference type="EMBL" id="CM024793">
    <property type="protein sequence ID" value="KAG8003028.1"/>
    <property type="molecule type" value="Genomic_DNA"/>
</dbReference>
<gene>
    <name evidence="1" type="ORF">GBF38_015686</name>
</gene>
<comment type="caution">
    <text evidence="1">The sequence shown here is derived from an EMBL/GenBank/DDBJ whole genome shotgun (WGS) entry which is preliminary data.</text>
</comment>
<protein>
    <submittedName>
        <fullName evidence="1">Uncharacterized protein</fullName>
    </submittedName>
</protein>
<reference evidence="1" key="1">
    <citation type="submission" date="2020-04" db="EMBL/GenBank/DDBJ databases">
        <title>A chromosome-scale assembly and high-density genetic map of the yellow drum (Nibea albiflora) genome.</title>
        <authorList>
            <person name="Xu D."/>
            <person name="Zhang W."/>
            <person name="Chen R."/>
            <person name="Tan P."/>
            <person name="Wang L."/>
            <person name="Song H."/>
            <person name="Tian L."/>
            <person name="Zhu Q."/>
            <person name="Wang B."/>
        </authorList>
    </citation>
    <scope>NUCLEOTIDE SEQUENCE</scope>
    <source>
        <strain evidence="1">ZJHYS-2018</strain>
    </source>
</reference>
<evidence type="ECO:0000313" key="1">
    <source>
        <dbReference type="EMBL" id="KAG8003028.1"/>
    </source>
</evidence>
<dbReference type="Proteomes" id="UP000805704">
    <property type="component" value="Chromosome 5"/>
</dbReference>
<proteinExistence type="predicted"/>
<name>A0ACB7EN12_NIBAL</name>
<keyword evidence="2" id="KW-1185">Reference proteome</keyword>
<accession>A0ACB7EN12</accession>
<evidence type="ECO:0000313" key="2">
    <source>
        <dbReference type="Proteomes" id="UP000805704"/>
    </source>
</evidence>
<sequence>MRGLTAPCGVFVTTDVLDHREEDEKVSGPVGEEEEQQQEQERKLFNSNVRADTEQRDLPPSPEQMKPEFSCQNNSVRHKQRRVTLCVTMATPPGFPDAVGTKTLWVNIVLGSPSLHFSTSKPNNPADRGIK</sequence>